<keyword evidence="3" id="KW-0645">Protease</keyword>
<dbReference type="GO" id="GO:0004222">
    <property type="term" value="F:metalloendopeptidase activity"/>
    <property type="evidence" value="ECO:0007669"/>
    <property type="project" value="InterPro"/>
</dbReference>
<accession>A0A5J6VIC1</accession>
<sequence length="617" mass="72144">MANQDFYEYVNKEWLDNNKIPDDYSSWNNFVHLDNQNKQFLKTYLEKDGNSMAQRYFHQGLETRDESHYGEYLDYILMKLNNSLSECIGNMMRIGLSTCIDVDITADPKDSQKYVIWVSQGGLGLPDRSYYQDNLEEKFKTDYIALINDMMCKYMHTDEHYGEHIYELEKEIATHHLTPEARRDVVANYNATTVSELVKMYPYIDWKSILRIYGCEFTMDTKVVVECLEYVKAINDMFNCDVEKKTVWRCYFTWCLLSSCVSLGSLEDEKRMFDFYSKISGQKQQKPQWKRILMQVETMMGEELGKVYVQGHFSSQAKEKMLDLVANLKTQLIETLEQATWMSTETKATAFKKLENMRCKIGYPDVWTDTSTMELGSCYLETTLKLKEWWRVYLVKKYNAGEFVDREKWEMMPHEINAYFHPVLNEIVFPAGILQDPFFDVLNTDAQNYGGIGAVIGHEMTHAFDDQGRHFDEHGNMVEWWTPADTKNYNAKTNTIEHQYGGYCICGFQVNGKLTLGENIADIGGFKIAFNAMLKQAEKSHDDIPSSKRLFMIQWGATWRNHIRESALENRILTDPHSPNKFRVNGVLSNIDDFYQLFDVKEGDHMFVKLEDRGSVW</sequence>
<name>A0A5J6VIC1_9VIRU</name>
<dbReference type="Pfam" id="PF05649">
    <property type="entry name" value="Peptidase_M13_N"/>
    <property type="match status" value="1"/>
</dbReference>
<evidence type="ECO:0000256" key="5">
    <source>
        <dbReference type="ARBA" id="ARBA00022801"/>
    </source>
</evidence>
<keyword evidence="4" id="KW-0479">Metal-binding</keyword>
<dbReference type="InterPro" id="IPR000718">
    <property type="entry name" value="Peptidase_M13"/>
</dbReference>
<dbReference type="Gene3D" id="3.40.390.10">
    <property type="entry name" value="Collagenase (Catalytic Domain)"/>
    <property type="match status" value="1"/>
</dbReference>
<evidence type="ECO:0000313" key="10">
    <source>
        <dbReference type="EMBL" id="QFG73674.1"/>
    </source>
</evidence>
<dbReference type="GO" id="GO:0005886">
    <property type="term" value="C:plasma membrane"/>
    <property type="evidence" value="ECO:0007669"/>
    <property type="project" value="TreeGrafter"/>
</dbReference>
<feature type="domain" description="Peptidase M13 C-terminal" evidence="8">
    <location>
        <begin position="417"/>
        <end position="610"/>
    </location>
</feature>
<evidence type="ECO:0000259" key="9">
    <source>
        <dbReference type="Pfam" id="PF05649"/>
    </source>
</evidence>
<reference evidence="10" key="1">
    <citation type="journal article" date="2019" name="Philos. Trans. R. Soc. Lond., B, Biol. Sci.">
        <title>Targeted metagenomic recovery of four divergent viruses reveals shared and distinctive characteristics of giant viruses of marine eukaryotes.</title>
        <authorList>
            <person name="Needham D.M."/>
            <person name="Poirier C."/>
            <person name="Hehenberger E."/>
            <person name="Jimenez V."/>
            <person name="Swalwell J.E."/>
            <person name="Santoro A.E."/>
            <person name="Worden A.Z."/>
        </authorList>
    </citation>
    <scope>NUCLEOTIDE SEQUENCE</scope>
    <source>
        <strain evidence="10">OPacV-662</strain>
    </source>
</reference>
<evidence type="ECO:0000256" key="4">
    <source>
        <dbReference type="ARBA" id="ARBA00022723"/>
    </source>
</evidence>
<protein>
    <submittedName>
        <fullName evidence="10">Peptidase family M13</fullName>
    </submittedName>
</protein>
<dbReference type="InterPro" id="IPR018497">
    <property type="entry name" value="Peptidase_M13_C"/>
</dbReference>
<organism evidence="10">
    <name type="scientific">Megaviridae environmental sample</name>
    <dbReference type="NCBI Taxonomy" id="1737588"/>
    <lineage>
        <taxon>Viruses</taxon>
        <taxon>Varidnaviria</taxon>
        <taxon>Bamfordvirae</taxon>
        <taxon>Nucleocytoviricota</taxon>
        <taxon>Megaviricetes</taxon>
        <taxon>Imitervirales</taxon>
        <taxon>Mimiviridae</taxon>
        <taxon>environmental samples</taxon>
    </lineage>
</organism>
<keyword evidence="5" id="KW-0378">Hydrolase</keyword>
<dbReference type="SUPFAM" id="SSF55486">
    <property type="entry name" value="Metalloproteases ('zincins'), catalytic domain"/>
    <property type="match status" value="1"/>
</dbReference>
<dbReference type="EMBL" id="MN448266">
    <property type="protein sequence ID" value="QFG73674.1"/>
    <property type="molecule type" value="Genomic_DNA"/>
</dbReference>
<evidence type="ECO:0000256" key="7">
    <source>
        <dbReference type="ARBA" id="ARBA00023049"/>
    </source>
</evidence>
<dbReference type="Gene3D" id="1.10.1380.10">
    <property type="entry name" value="Neutral endopeptidase , domain2"/>
    <property type="match status" value="1"/>
</dbReference>
<evidence type="ECO:0000256" key="6">
    <source>
        <dbReference type="ARBA" id="ARBA00022833"/>
    </source>
</evidence>
<evidence type="ECO:0000259" key="8">
    <source>
        <dbReference type="Pfam" id="PF01431"/>
    </source>
</evidence>
<comment type="similarity">
    <text evidence="2">Belongs to the peptidase M13 family.</text>
</comment>
<dbReference type="Pfam" id="PF01431">
    <property type="entry name" value="Peptidase_M13"/>
    <property type="match status" value="1"/>
</dbReference>
<evidence type="ECO:0000256" key="1">
    <source>
        <dbReference type="ARBA" id="ARBA00001947"/>
    </source>
</evidence>
<dbReference type="PANTHER" id="PTHR11733">
    <property type="entry name" value="ZINC METALLOPROTEASE FAMILY M13 NEPRILYSIN-RELATED"/>
    <property type="match status" value="1"/>
</dbReference>
<evidence type="ECO:0000256" key="3">
    <source>
        <dbReference type="ARBA" id="ARBA00022670"/>
    </source>
</evidence>
<dbReference type="CDD" id="cd08662">
    <property type="entry name" value="M13"/>
    <property type="match status" value="1"/>
</dbReference>
<comment type="cofactor">
    <cofactor evidence="1">
        <name>Zn(2+)</name>
        <dbReference type="ChEBI" id="CHEBI:29105"/>
    </cofactor>
</comment>
<dbReference type="InterPro" id="IPR024079">
    <property type="entry name" value="MetalloPept_cat_dom_sf"/>
</dbReference>
<dbReference type="InterPro" id="IPR008753">
    <property type="entry name" value="Peptidase_M13_N"/>
</dbReference>
<keyword evidence="7" id="KW-0482">Metalloprotease</keyword>
<dbReference type="InterPro" id="IPR042089">
    <property type="entry name" value="Peptidase_M13_dom_2"/>
</dbReference>
<proteinExistence type="inferred from homology"/>
<evidence type="ECO:0000256" key="2">
    <source>
        <dbReference type="ARBA" id="ARBA00007357"/>
    </source>
</evidence>
<dbReference type="PROSITE" id="PS51885">
    <property type="entry name" value="NEPRILYSIN"/>
    <property type="match status" value="1"/>
</dbReference>
<dbReference type="PRINTS" id="PR00786">
    <property type="entry name" value="NEPRILYSIN"/>
</dbReference>
<dbReference type="GO" id="GO:0046872">
    <property type="term" value="F:metal ion binding"/>
    <property type="evidence" value="ECO:0007669"/>
    <property type="project" value="UniProtKB-KW"/>
</dbReference>
<keyword evidence="6" id="KW-0862">Zinc</keyword>
<dbReference type="PANTHER" id="PTHR11733:SF167">
    <property type="entry name" value="FI17812P1-RELATED"/>
    <property type="match status" value="1"/>
</dbReference>
<dbReference type="GO" id="GO:0016485">
    <property type="term" value="P:protein processing"/>
    <property type="evidence" value="ECO:0007669"/>
    <property type="project" value="TreeGrafter"/>
</dbReference>
<feature type="domain" description="Peptidase M13 N-terminal" evidence="9">
    <location>
        <begin position="4"/>
        <end position="364"/>
    </location>
</feature>